<dbReference type="EMBL" id="NIOF01000009">
    <property type="protein sequence ID" value="OWQ87482.1"/>
    <property type="molecule type" value="Genomic_DNA"/>
</dbReference>
<dbReference type="AlphaFoldDB" id="A0A246J4V1"/>
<gene>
    <name evidence="1" type="ORF">CDN99_17925</name>
</gene>
<accession>A0A246J4V1</accession>
<dbReference type="Proteomes" id="UP000197468">
    <property type="component" value="Unassembled WGS sequence"/>
</dbReference>
<reference evidence="1 2" key="1">
    <citation type="journal article" date="2008" name="Int. J. Syst. Evol. Microbiol.">
        <title>Description of Roseateles aquatilis sp. nov. and Roseateles terrae sp. nov., in the class Betaproteobacteria, and emended description of the genus Roseateles.</title>
        <authorList>
            <person name="Gomila M."/>
            <person name="Bowien B."/>
            <person name="Falsen E."/>
            <person name="Moore E.R."/>
            <person name="Lalucat J."/>
        </authorList>
    </citation>
    <scope>NUCLEOTIDE SEQUENCE [LARGE SCALE GENOMIC DNA]</scope>
    <source>
        <strain evidence="1 2">CCUG 48205</strain>
    </source>
</reference>
<organism evidence="1 2">
    <name type="scientific">Roseateles aquatilis</name>
    <dbReference type="NCBI Taxonomy" id="431061"/>
    <lineage>
        <taxon>Bacteria</taxon>
        <taxon>Pseudomonadati</taxon>
        <taxon>Pseudomonadota</taxon>
        <taxon>Betaproteobacteria</taxon>
        <taxon>Burkholderiales</taxon>
        <taxon>Sphaerotilaceae</taxon>
        <taxon>Roseateles</taxon>
    </lineage>
</organism>
<protein>
    <submittedName>
        <fullName evidence="1">Uncharacterized protein</fullName>
    </submittedName>
</protein>
<dbReference type="OrthoDB" id="9156005at2"/>
<dbReference type="RefSeq" id="WP_088386265.1">
    <property type="nucleotide sequence ID" value="NZ_NIOF01000009.1"/>
</dbReference>
<proteinExistence type="predicted"/>
<evidence type="ECO:0000313" key="2">
    <source>
        <dbReference type="Proteomes" id="UP000197468"/>
    </source>
</evidence>
<keyword evidence="2" id="KW-1185">Reference proteome</keyword>
<evidence type="ECO:0000313" key="1">
    <source>
        <dbReference type="EMBL" id="OWQ87482.1"/>
    </source>
</evidence>
<name>A0A246J4V1_9BURK</name>
<sequence>MTTVEFKLDLPDRFAREVMAAGLLTPKALRALLKDAMERRAAQVLLGGAAHGRAARAKPLSMKDIQAEVQAVRSERRSKGHAEK</sequence>
<comment type="caution">
    <text evidence="1">The sequence shown here is derived from an EMBL/GenBank/DDBJ whole genome shotgun (WGS) entry which is preliminary data.</text>
</comment>